<accession>A0A3P3T9E6</accession>
<evidence type="ECO:0008006" key="3">
    <source>
        <dbReference type="Google" id="ProtNLM"/>
    </source>
</evidence>
<keyword evidence="2" id="KW-1185">Reference proteome</keyword>
<evidence type="ECO:0000313" key="2">
    <source>
        <dbReference type="Proteomes" id="UP000267017"/>
    </source>
</evidence>
<name>A0A3P3T9E6_9BACL</name>
<protein>
    <recommendedName>
        <fullName evidence="3">ParB/Sulfiredoxin domain-containing protein</fullName>
    </recommendedName>
</protein>
<sequence length="162" mass="19238">MRSTAKMTIEQSIKINKFVPRKPNYKDEQFYYAGIWWNVSSMLEYIEAKGLQPREYAMVQLRTANDLVEVDHEYALTTDLSKPGIIIQLTREHSLMVDGHHRLYRAIVESRSTYPAYYLSLDEQIHFITDRDGLNRLNSFRKLSGQPFNNGEREDLRWNRYN</sequence>
<reference evidence="1 2" key="1">
    <citation type="submission" date="2018-11" db="EMBL/GenBank/DDBJ databases">
        <title>Genome sequencing of Paenibacillus sp. KCOM 3021 (= ChDC PVNT-B20).</title>
        <authorList>
            <person name="Kook J.-K."/>
            <person name="Park S.-N."/>
            <person name="Lim Y.K."/>
        </authorList>
    </citation>
    <scope>NUCLEOTIDE SEQUENCE [LARGE SCALE GENOMIC DNA]</scope>
    <source>
        <strain evidence="1 2">KCOM 3021</strain>
    </source>
</reference>
<dbReference type="EMBL" id="RRCN01000002">
    <property type="protein sequence ID" value="RRJ54647.1"/>
    <property type="molecule type" value="Genomic_DNA"/>
</dbReference>
<organism evidence="1 2">
    <name type="scientific">Paenibacillus oralis</name>
    <dbReference type="NCBI Taxonomy" id="2490856"/>
    <lineage>
        <taxon>Bacteria</taxon>
        <taxon>Bacillati</taxon>
        <taxon>Bacillota</taxon>
        <taxon>Bacilli</taxon>
        <taxon>Bacillales</taxon>
        <taxon>Paenibacillaceae</taxon>
        <taxon>Paenibacillus</taxon>
    </lineage>
</organism>
<gene>
    <name evidence="1" type="ORF">EHV15_34180</name>
</gene>
<dbReference type="OrthoDB" id="3618883at2"/>
<comment type="caution">
    <text evidence="1">The sequence shown here is derived from an EMBL/GenBank/DDBJ whole genome shotgun (WGS) entry which is preliminary data.</text>
</comment>
<dbReference type="RefSeq" id="WP_128635734.1">
    <property type="nucleotide sequence ID" value="NZ_RRCN01000002.1"/>
</dbReference>
<dbReference type="AlphaFoldDB" id="A0A3P3T9E6"/>
<proteinExistence type="predicted"/>
<evidence type="ECO:0000313" key="1">
    <source>
        <dbReference type="EMBL" id="RRJ54647.1"/>
    </source>
</evidence>
<dbReference type="Proteomes" id="UP000267017">
    <property type="component" value="Unassembled WGS sequence"/>
</dbReference>